<dbReference type="EMBL" id="UZAK01034487">
    <property type="protein sequence ID" value="VDP45035.1"/>
    <property type="molecule type" value="Genomic_DNA"/>
</dbReference>
<reference evidence="1 2" key="2">
    <citation type="submission" date="2018-11" db="EMBL/GenBank/DDBJ databases">
        <authorList>
            <consortium name="Pathogen Informatics"/>
        </authorList>
    </citation>
    <scope>NUCLEOTIDE SEQUENCE [LARGE SCALE GENOMIC DNA]</scope>
    <source>
        <strain evidence="1">Dakar</strain>
        <strain evidence="2">Dakar, Senegal</strain>
    </source>
</reference>
<organism evidence="3">
    <name type="scientific">Schistosoma curassoni</name>
    <dbReference type="NCBI Taxonomy" id="6186"/>
    <lineage>
        <taxon>Eukaryota</taxon>
        <taxon>Metazoa</taxon>
        <taxon>Spiralia</taxon>
        <taxon>Lophotrochozoa</taxon>
        <taxon>Platyhelminthes</taxon>
        <taxon>Trematoda</taxon>
        <taxon>Digenea</taxon>
        <taxon>Strigeidida</taxon>
        <taxon>Schistosomatoidea</taxon>
        <taxon>Schistosomatidae</taxon>
        <taxon>Schistosoma</taxon>
    </lineage>
</organism>
<sequence length="152" mass="17466">MHGGELTDAFQVRTGVRQGCLLSPFPFLLVVDWIMKTSTSEGKHEIKWTTWNQLDDLELTDDLARLFHIQKQIQINTASVAAVSESVGLNTYKVKARSSNTTRRTPTQSYLTEKLWKMWKFSRICLDTIDKQRRGSGVDVKARMSKERTVFI</sequence>
<evidence type="ECO:0000313" key="2">
    <source>
        <dbReference type="Proteomes" id="UP000279833"/>
    </source>
</evidence>
<dbReference type="Proteomes" id="UP000279833">
    <property type="component" value="Unassembled WGS sequence"/>
</dbReference>
<name>A0A183K957_9TREM</name>
<evidence type="ECO:0000313" key="1">
    <source>
        <dbReference type="EMBL" id="VDP45035.1"/>
    </source>
</evidence>
<protein>
    <submittedName>
        <fullName evidence="3">Reverse transcriptase domain-containing protein</fullName>
    </submittedName>
</protein>
<keyword evidence="2" id="KW-1185">Reference proteome</keyword>
<dbReference type="WBParaSite" id="SCUD_0001153801-mRNA-1">
    <property type="protein sequence ID" value="SCUD_0001153801-mRNA-1"/>
    <property type="gene ID" value="SCUD_0001153801"/>
</dbReference>
<reference evidence="3" key="1">
    <citation type="submission" date="2016-06" db="UniProtKB">
        <authorList>
            <consortium name="WormBaseParasite"/>
        </authorList>
    </citation>
    <scope>IDENTIFICATION</scope>
</reference>
<accession>A0A183K957</accession>
<proteinExistence type="predicted"/>
<evidence type="ECO:0000313" key="3">
    <source>
        <dbReference type="WBParaSite" id="SCUD_0001153801-mRNA-1"/>
    </source>
</evidence>
<gene>
    <name evidence="1" type="ORF">SCUD_LOCUS11538</name>
</gene>
<dbReference type="AlphaFoldDB" id="A0A183K957"/>